<dbReference type="InParanoid" id="A0A6L2PSB0"/>
<dbReference type="GO" id="GO:0003676">
    <property type="term" value="F:nucleic acid binding"/>
    <property type="evidence" value="ECO:0007669"/>
    <property type="project" value="InterPro"/>
</dbReference>
<dbReference type="Pfam" id="PF00075">
    <property type="entry name" value="RNase_H"/>
    <property type="match status" value="1"/>
</dbReference>
<proteinExistence type="predicted"/>
<protein>
    <recommendedName>
        <fullName evidence="1">RNase H type-1 domain-containing protein</fullName>
    </recommendedName>
</protein>
<dbReference type="OrthoDB" id="6761728at2759"/>
<dbReference type="SUPFAM" id="SSF53098">
    <property type="entry name" value="Ribonuclease H-like"/>
    <property type="match status" value="1"/>
</dbReference>
<dbReference type="Gene3D" id="3.30.420.10">
    <property type="entry name" value="Ribonuclease H-like superfamily/Ribonuclease H"/>
    <property type="match status" value="1"/>
</dbReference>
<dbReference type="InterPro" id="IPR002156">
    <property type="entry name" value="RNaseH_domain"/>
</dbReference>
<keyword evidence="3" id="KW-1185">Reference proteome</keyword>
<sequence>MALEVLSANCPVSLVWVPGHAGIKGNEKADVLAKKGAGGQFIVMEPVLGISTWFIRQGIINWMTNKHPMHWKSMSGSQRQAQLEGPHMENKTILLLFLSRMKIRSVSRLLTGHNTLRRHLHVIGLIADPACRFFGLKEESSNHVLCFSFTYL</sequence>
<feature type="domain" description="RNase H type-1" evidence="1">
    <location>
        <begin position="1"/>
        <end position="38"/>
    </location>
</feature>
<dbReference type="AlphaFoldDB" id="A0A6L2PSB0"/>
<dbReference type="GO" id="GO:0004523">
    <property type="term" value="F:RNA-DNA hybrid ribonuclease activity"/>
    <property type="evidence" value="ECO:0007669"/>
    <property type="project" value="InterPro"/>
</dbReference>
<dbReference type="EMBL" id="BLKM01000462">
    <property type="protein sequence ID" value="GFG34052.1"/>
    <property type="molecule type" value="Genomic_DNA"/>
</dbReference>
<dbReference type="InterPro" id="IPR012337">
    <property type="entry name" value="RNaseH-like_sf"/>
</dbReference>
<evidence type="ECO:0000313" key="2">
    <source>
        <dbReference type="EMBL" id="GFG34052.1"/>
    </source>
</evidence>
<gene>
    <name evidence="2" type="ORF">Cfor_04905</name>
</gene>
<dbReference type="PROSITE" id="PS50879">
    <property type="entry name" value="RNASE_H_1"/>
    <property type="match status" value="1"/>
</dbReference>
<evidence type="ECO:0000313" key="3">
    <source>
        <dbReference type="Proteomes" id="UP000502823"/>
    </source>
</evidence>
<accession>A0A6L2PSB0</accession>
<evidence type="ECO:0000259" key="1">
    <source>
        <dbReference type="PROSITE" id="PS50879"/>
    </source>
</evidence>
<reference evidence="3" key="1">
    <citation type="submission" date="2020-01" db="EMBL/GenBank/DDBJ databases">
        <title>Draft genome sequence of the Termite Coptotermes fromosanus.</title>
        <authorList>
            <person name="Itakura S."/>
            <person name="Yosikawa Y."/>
            <person name="Umezawa K."/>
        </authorList>
    </citation>
    <scope>NUCLEOTIDE SEQUENCE [LARGE SCALE GENOMIC DNA]</scope>
</reference>
<dbReference type="Proteomes" id="UP000502823">
    <property type="component" value="Unassembled WGS sequence"/>
</dbReference>
<organism evidence="2 3">
    <name type="scientific">Coptotermes formosanus</name>
    <name type="common">Formosan subterranean termite</name>
    <dbReference type="NCBI Taxonomy" id="36987"/>
    <lineage>
        <taxon>Eukaryota</taxon>
        <taxon>Metazoa</taxon>
        <taxon>Ecdysozoa</taxon>
        <taxon>Arthropoda</taxon>
        <taxon>Hexapoda</taxon>
        <taxon>Insecta</taxon>
        <taxon>Pterygota</taxon>
        <taxon>Neoptera</taxon>
        <taxon>Polyneoptera</taxon>
        <taxon>Dictyoptera</taxon>
        <taxon>Blattodea</taxon>
        <taxon>Blattoidea</taxon>
        <taxon>Termitoidae</taxon>
        <taxon>Rhinotermitidae</taxon>
        <taxon>Coptotermes</taxon>
    </lineage>
</organism>
<dbReference type="InterPro" id="IPR036397">
    <property type="entry name" value="RNaseH_sf"/>
</dbReference>
<comment type="caution">
    <text evidence="2">The sequence shown here is derived from an EMBL/GenBank/DDBJ whole genome shotgun (WGS) entry which is preliminary data.</text>
</comment>
<name>A0A6L2PSB0_COPFO</name>